<gene>
    <name evidence="2" type="ORF">GOP47_0003418</name>
</gene>
<feature type="non-terminal residue" evidence="2">
    <location>
        <position position="1"/>
    </location>
</feature>
<organism evidence="2 3">
    <name type="scientific">Adiantum capillus-veneris</name>
    <name type="common">Maidenhair fern</name>
    <dbReference type="NCBI Taxonomy" id="13818"/>
    <lineage>
        <taxon>Eukaryota</taxon>
        <taxon>Viridiplantae</taxon>
        <taxon>Streptophyta</taxon>
        <taxon>Embryophyta</taxon>
        <taxon>Tracheophyta</taxon>
        <taxon>Polypodiopsida</taxon>
        <taxon>Polypodiidae</taxon>
        <taxon>Polypodiales</taxon>
        <taxon>Pteridineae</taxon>
        <taxon>Pteridaceae</taxon>
        <taxon>Vittarioideae</taxon>
        <taxon>Adiantum</taxon>
    </lineage>
</organism>
<sequence>ERERERERMQNPNSSGLRRSKWGSTHMHPYRRKSPASVHDDVCSSAKWPGSLSIKGAGEQELGILKQAPAPVLLVLEDGFCLLSQGLHESCGQVSACIWQNEKLAPADSHRPPSE</sequence>
<comment type="caution">
    <text evidence="2">The sequence shown here is derived from an EMBL/GenBank/DDBJ whole genome shotgun (WGS) entry which is preliminary data.</text>
</comment>
<accession>A0A9D4VCS9</accession>
<dbReference type="AlphaFoldDB" id="A0A9D4VCS9"/>
<dbReference type="Proteomes" id="UP000886520">
    <property type="component" value="Chromosome 3"/>
</dbReference>
<keyword evidence="3" id="KW-1185">Reference proteome</keyword>
<reference evidence="2" key="1">
    <citation type="submission" date="2021-01" db="EMBL/GenBank/DDBJ databases">
        <title>Adiantum capillus-veneris genome.</title>
        <authorList>
            <person name="Fang Y."/>
            <person name="Liao Q."/>
        </authorList>
    </citation>
    <scope>NUCLEOTIDE SEQUENCE</scope>
    <source>
        <strain evidence="2">H3</strain>
        <tissue evidence="2">Leaf</tissue>
    </source>
</reference>
<feature type="region of interest" description="Disordered" evidence="1">
    <location>
        <begin position="1"/>
        <end position="44"/>
    </location>
</feature>
<protein>
    <submittedName>
        <fullName evidence="2">Uncharacterized protein</fullName>
    </submittedName>
</protein>
<evidence type="ECO:0000256" key="1">
    <source>
        <dbReference type="SAM" id="MobiDB-lite"/>
    </source>
</evidence>
<dbReference type="EMBL" id="JABFUD020000002">
    <property type="protein sequence ID" value="KAI5083675.1"/>
    <property type="molecule type" value="Genomic_DNA"/>
</dbReference>
<dbReference type="OrthoDB" id="10561698at2759"/>
<name>A0A9D4VCS9_ADICA</name>
<evidence type="ECO:0000313" key="3">
    <source>
        <dbReference type="Proteomes" id="UP000886520"/>
    </source>
</evidence>
<evidence type="ECO:0000313" key="2">
    <source>
        <dbReference type="EMBL" id="KAI5083675.1"/>
    </source>
</evidence>
<proteinExistence type="predicted"/>